<comment type="similarity">
    <text evidence="2">Belongs to the bacterial solute-binding protein 7 family.</text>
</comment>
<evidence type="ECO:0000313" key="7">
    <source>
        <dbReference type="Proteomes" id="UP000616114"/>
    </source>
</evidence>
<dbReference type="PANTHER" id="PTHR33376:SF4">
    <property type="entry name" value="SIALIC ACID-BINDING PERIPLASMIC PROTEIN SIAP"/>
    <property type="match status" value="1"/>
</dbReference>
<dbReference type="InterPro" id="IPR018389">
    <property type="entry name" value="DctP_fam"/>
</dbReference>
<organism evidence="6 7">
    <name type="scientific">Sediminivirga luteola</name>
    <dbReference type="NCBI Taxonomy" id="1774748"/>
    <lineage>
        <taxon>Bacteria</taxon>
        <taxon>Bacillati</taxon>
        <taxon>Actinomycetota</taxon>
        <taxon>Actinomycetes</taxon>
        <taxon>Micrococcales</taxon>
        <taxon>Brevibacteriaceae</taxon>
        <taxon>Sediminivirga</taxon>
    </lineage>
</organism>
<dbReference type="Pfam" id="PF03480">
    <property type="entry name" value="DctP"/>
    <property type="match status" value="1"/>
</dbReference>
<dbReference type="InterPro" id="IPR004682">
    <property type="entry name" value="TRAP_DctP"/>
</dbReference>
<dbReference type="Gene3D" id="3.40.190.170">
    <property type="entry name" value="Bacterial extracellular solute-binding protein, family 7"/>
    <property type="match status" value="1"/>
</dbReference>
<gene>
    <name evidence="6" type="ORF">GCM10011333_03360</name>
</gene>
<dbReference type="NCBIfam" id="TIGR00787">
    <property type="entry name" value="dctP"/>
    <property type="match status" value="1"/>
</dbReference>
<evidence type="ECO:0000256" key="4">
    <source>
        <dbReference type="ARBA" id="ARBA00022729"/>
    </source>
</evidence>
<evidence type="ECO:0000256" key="1">
    <source>
        <dbReference type="ARBA" id="ARBA00004196"/>
    </source>
</evidence>
<keyword evidence="3" id="KW-0813">Transport</keyword>
<dbReference type="EMBL" id="BMFY01000001">
    <property type="protein sequence ID" value="GGA03913.1"/>
    <property type="molecule type" value="Genomic_DNA"/>
</dbReference>
<dbReference type="GO" id="GO:0030288">
    <property type="term" value="C:outer membrane-bounded periplasmic space"/>
    <property type="evidence" value="ECO:0007669"/>
    <property type="project" value="InterPro"/>
</dbReference>
<evidence type="ECO:0000313" key="6">
    <source>
        <dbReference type="EMBL" id="GGA03913.1"/>
    </source>
</evidence>
<name>A0A8J2TVF2_9MICO</name>
<reference evidence="6" key="2">
    <citation type="submission" date="2020-09" db="EMBL/GenBank/DDBJ databases">
        <authorList>
            <person name="Sun Q."/>
            <person name="Zhou Y."/>
        </authorList>
    </citation>
    <scope>NUCLEOTIDE SEQUENCE</scope>
    <source>
        <strain evidence="6">CGMCC 1.12785</strain>
    </source>
</reference>
<protein>
    <submittedName>
        <fullName evidence="6">C4-dicarboxylate ABC transporter substrate-binding protein</fullName>
    </submittedName>
</protein>
<proteinExistence type="inferred from homology"/>
<reference evidence="6" key="1">
    <citation type="journal article" date="2014" name="Int. J. Syst. Evol. Microbiol.">
        <title>Complete genome sequence of Corynebacterium casei LMG S-19264T (=DSM 44701T), isolated from a smear-ripened cheese.</title>
        <authorList>
            <consortium name="US DOE Joint Genome Institute (JGI-PGF)"/>
            <person name="Walter F."/>
            <person name="Albersmeier A."/>
            <person name="Kalinowski J."/>
            <person name="Ruckert C."/>
        </authorList>
    </citation>
    <scope>NUCLEOTIDE SEQUENCE</scope>
    <source>
        <strain evidence="6">CGMCC 1.12785</strain>
    </source>
</reference>
<evidence type="ECO:0000256" key="3">
    <source>
        <dbReference type="ARBA" id="ARBA00022448"/>
    </source>
</evidence>
<dbReference type="GO" id="GO:0055085">
    <property type="term" value="P:transmembrane transport"/>
    <property type="evidence" value="ECO:0007669"/>
    <property type="project" value="InterPro"/>
</dbReference>
<dbReference type="PANTHER" id="PTHR33376">
    <property type="match status" value="1"/>
</dbReference>
<evidence type="ECO:0000256" key="2">
    <source>
        <dbReference type="ARBA" id="ARBA00009023"/>
    </source>
</evidence>
<dbReference type="NCBIfam" id="NF037995">
    <property type="entry name" value="TRAP_S1"/>
    <property type="match status" value="1"/>
</dbReference>
<keyword evidence="4" id="KW-0732">Signal</keyword>
<feature type="region of interest" description="Disordered" evidence="5">
    <location>
        <begin position="323"/>
        <end position="358"/>
    </location>
</feature>
<dbReference type="PIRSF" id="PIRSF006470">
    <property type="entry name" value="DctB"/>
    <property type="match status" value="1"/>
</dbReference>
<dbReference type="Proteomes" id="UP000616114">
    <property type="component" value="Unassembled WGS sequence"/>
</dbReference>
<dbReference type="AlphaFoldDB" id="A0A8J2TVF2"/>
<dbReference type="RefSeq" id="WP_229744854.1">
    <property type="nucleotide sequence ID" value="NZ_BMFY01000001.1"/>
</dbReference>
<sequence>MASTLTLGGLSGCGTVLPKDDDYTGIIDFSLALGEGSHHHLGGVAFAEKLSELTDDRIGVRFHYNNALGGEREVVEGMSINAIQMGITSTGPMGGFVPSFMLFDMPYIFRDLAHVYHTLDGEIGDELAQEFEEITGVKILGWAENGFRYLTNSQRPVVTPDDLAGMRHRTQESEAQLDTWGTFGANALPMAWPEVYTGLQQGVIDSQENPIATIVDVRFYEVQSHLSLSQHVYSPAPIMISQSYFESFSPADQEAILEAGLYATGQQRIASIEAEEEGLQTLQDNGVEVSEIDRDAFEEAAQPVLDRWRERIPRDLVQRVLDEADAVPPAEGMDALAAGSAGAPEPGTASDESEADDD</sequence>
<keyword evidence="7" id="KW-1185">Reference proteome</keyword>
<comment type="subcellular location">
    <subcellularLocation>
        <location evidence="1">Cell envelope</location>
    </subcellularLocation>
</comment>
<dbReference type="InterPro" id="IPR038404">
    <property type="entry name" value="TRAP_DctP_sf"/>
</dbReference>
<comment type="caution">
    <text evidence="6">The sequence shown here is derived from an EMBL/GenBank/DDBJ whole genome shotgun (WGS) entry which is preliminary data.</text>
</comment>
<accession>A0A8J2TVF2</accession>
<evidence type="ECO:0000256" key="5">
    <source>
        <dbReference type="SAM" id="MobiDB-lite"/>
    </source>
</evidence>